<evidence type="ECO:0000256" key="5">
    <source>
        <dbReference type="ARBA" id="ARBA00023180"/>
    </source>
</evidence>
<evidence type="ECO:0000313" key="9">
    <source>
        <dbReference type="EnsemblMetazoa" id="MDOA001072-PA"/>
    </source>
</evidence>
<dbReference type="eggNOG" id="ENOG502RTKW">
    <property type="taxonomic scope" value="Eukaryota"/>
</dbReference>
<keyword evidence="4" id="KW-1015">Disulfide bond</keyword>
<feature type="domain" description="Chitin-binding type-2" evidence="8">
    <location>
        <begin position="460"/>
        <end position="514"/>
    </location>
</feature>
<dbReference type="EnsemblMetazoa" id="MDOA001072-RA">
    <property type="protein sequence ID" value="MDOA001072-PA"/>
    <property type="gene ID" value="MDOA001072"/>
</dbReference>
<evidence type="ECO:0000259" key="8">
    <source>
        <dbReference type="PROSITE" id="PS50940"/>
    </source>
</evidence>
<dbReference type="KEGG" id="mde:101890421"/>
<dbReference type="SMART" id="SM00494">
    <property type="entry name" value="ChtBD2"/>
    <property type="match status" value="7"/>
</dbReference>
<keyword evidence="10" id="KW-1185">Reference proteome</keyword>
<keyword evidence="2 7" id="KW-0732">Signal</keyword>
<evidence type="ECO:0000256" key="4">
    <source>
        <dbReference type="ARBA" id="ARBA00023157"/>
    </source>
</evidence>
<dbReference type="STRING" id="7370.A0A1I8M492"/>
<dbReference type="AlphaFoldDB" id="A0A1I8M492"/>
<reference evidence="11" key="2">
    <citation type="submission" date="2025-04" db="UniProtKB">
        <authorList>
            <consortium name="RefSeq"/>
        </authorList>
    </citation>
    <scope>IDENTIFICATION</scope>
    <source>
        <strain evidence="11">Aabys</strain>
    </source>
</reference>
<feature type="signal peptide" evidence="7">
    <location>
        <begin position="1"/>
        <end position="27"/>
    </location>
</feature>
<feature type="domain" description="Chitin-binding type-2" evidence="8">
    <location>
        <begin position="572"/>
        <end position="627"/>
    </location>
</feature>
<reference evidence="9" key="1">
    <citation type="submission" date="2020-05" db="UniProtKB">
        <authorList>
            <consortium name="EnsemblMetazoa"/>
        </authorList>
    </citation>
    <scope>IDENTIFICATION</scope>
    <source>
        <strain evidence="9">Aabys</strain>
    </source>
</reference>
<evidence type="ECO:0000256" key="3">
    <source>
        <dbReference type="ARBA" id="ARBA00022737"/>
    </source>
</evidence>
<feature type="domain" description="Chitin-binding type-2" evidence="8">
    <location>
        <begin position="220"/>
        <end position="276"/>
    </location>
</feature>
<dbReference type="VEuPathDB" id="VectorBase:MDOMA2_017862"/>
<dbReference type="Proteomes" id="UP001652621">
    <property type="component" value="Unplaced"/>
</dbReference>
<keyword evidence="3" id="KW-0677">Repeat</keyword>
<proteinExistence type="predicted"/>
<feature type="domain" description="Chitin-binding type-2" evidence="8">
    <location>
        <begin position="629"/>
        <end position="692"/>
    </location>
</feature>
<feature type="region of interest" description="Disordered" evidence="6">
    <location>
        <begin position="190"/>
        <end position="212"/>
    </location>
</feature>
<feature type="domain" description="Chitin-binding type-2" evidence="8">
    <location>
        <begin position="402"/>
        <end position="459"/>
    </location>
</feature>
<evidence type="ECO:0000313" key="11">
    <source>
        <dbReference type="RefSeq" id="XP_005181198.1"/>
    </source>
</evidence>
<keyword evidence="1" id="KW-0147">Chitin-binding</keyword>
<dbReference type="GeneID" id="101890421"/>
<dbReference type="InterPro" id="IPR002557">
    <property type="entry name" value="Chitin-bd_dom"/>
</dbReference>
<dbReference type="GO" id="GO:0008061">
    <property type="term" value="F:chitin binding"/>
    <property type="evidence" value="ECO:0007669"/>
    <property type="project" value="UniProtKB-KW"/>
</dbReference>
<evidence type="ECO:0000256" key="6">
    <source>
        <dbReference type="SAM" id="MobiDB-lite"/>
    </source>
</evidence>
<sequence>MGSHCFGRKNLVLLIYLILWGVHGYLAQAIGDFDTRFLCSQLRNDVPFQDPGYGNSYLGCNDGRGIEVNKNATALVEPKTLANEKLSEDPETMRNPEKKTSTREILKPPKIEKIPQTIKEPETPKTLAYEKFSESTRKYQMLGNPENSVNVEIDPMNKESNTPLFLAEILGPAIQNYQFNEDYQSTVPTEVGPEFHEPTKQPENSDPEIPNGPREYFDASTICPLLPHGTRIKDPNFCNFFIECQNDIILWGSCDDLYFDAKTGKCQDPAMVRCLSSQPCLYKDGVFVADPYSCETYYYCSQGVGIRGTCSSGMFFNPDTGYCVRDFPCPIVLYPEDVCNIVPDGVNIQVPQQSREYQTCWDSILYNNTCPETFVFDTGRGYCIPTGPIQDPTDLESSFRPEHYCPFVAYGTLIKDPRYCDTYVECMDDRNKPHTCPEGLHFDLESLTCTDPNTAKCLTIKPCRHKHMVNVADPFSCSSYLYCYNGIASRVQCPTGQNFNPDTGLCTTNYRCQIEVHPEDTCNIIPEGIGFKEDNITDDRAYQVCVDKKLEQRLCPYPWEWNIFGGQCLPPVVKCTQYGVFMSDGYTCDGYMYCKDQVQTYHSRCEQNRFFDPTEGGQCVLRTNIACPYDRCVTLGYEGIQMANIFNDDCRGYAICQDGKEIARNVCPSGLYFDEATQKCESYKVEYMACKKTM</sequence>
<gene>
    <name evidence="9" type="primary">101890421</name>
    <name evidence="11" type="synonym">LOC101890421</name>
</gene>
<keyword evidence="5" id="KW-0325">Glycoprotein</keyword>
<name>A0A1I8M492_MUSDO</name>
<evidence type="ECO:0000256" key="2">
    <source>
        <dbReference type="ARBA" id="ARBA00022729"/>
    </source>
</evidence>
<feature type="domain" description="Chitin-binding type-2" evidence="8">
    <location>
        <begin position="277"/>
        <end position="331"/>
    </location>
</feature>
<dbReference type="PANTHER" id="PTHR23301">
    <property type="entry name" value="CHITIN BINDING PERITROPHIN-A"/>
    <property type="match status" value="1"/>
</dbReference>
<dbReference type="Gene3D" id="2.170.140.10">
    <property type="entry name" value="Chitin binding domain"/>
    <property type="match status" value="4"/>
</dbReference>
<evidence type="ECO:0000256" key="7">
    <source>
        <dbReference type="SAM" id="SignalP"/>
    </source>
</evidence>
<dbReference type="GO" id="GO:0005576">
    <property type="term" value="C:extracellular region"/>
    <property type="evidence" value="ECO:0007669"/>
    <property type="project" value="InterPro"/>
</dbReference>
<dbReference type="PROSITE" id="PS50940">
    <property type="entry name" value="CHIT_BIND_II"/>
    <property type="match status" value="6"/>
</dbReference>
<dbReference type="OrthoDB" id="6020543at2759"/>
<feature type="chain" id="PRO_5044559824" evidence="7">
    <location>
        <begin position="28"/>
        <end position="694"/>
    </location>
</feature>
<dbReference type="Pfam" id="PF01607">
    <property type="entry name" value="CBM_14"/>
    <property type="match status" value="5"/>
</dbReference>
<organism evidence="9">
    <name type="scientific">Musca domestica</name>
    <name type="common">House fly</name>
    <dbReference type="NCBI Taxonomy" id="7370"/>
    <lineage>
        <taxon>Eukaryota</taxon>
        <taxon>Metazoa</taxon>
        <taxon>Ecdysozoa</taxon>
        <taxon>Arthropoda</taxon>
        <taxon>Hexapoda</taxon>
        <taxon>Insecta</taxon>
        <taxon>Pterygota</taxon>
        <taxon>Neoptera</taxon>
        <taxon>Endopterygota</taxon>
        <taxon>Diptera</taxon>
        <taxon>Brachycera</taxon>
        <taxon>Muscomorpha</taxon>
        <taxon>Muscoidea</taxon>
        <taxon>Muscidae</taxon>
        <taxon>Musca</taxon>
    </lineage>
</organism>
<accession>A0A1I8M492</accession>
<dbReference type="SUPFAM" id="SSF57625">
    <property type="entry name" value="Invertebrate chitin-binding proteins"/>
    <property type="match status" value="7"/>
</dbReference>
<dbReference type="InterPro" id="IPR036508">
    <property type="entry name" value="Chitin-bd_dom_sf"/>
</dbReference>
<dbReference type="PANTHER" id="PTHR23301:SF106">
    <property type="entry name" value="CHITIN-BINDING TYPE-2 DOMAIN-CONTAINING PROTEIN-RELATED"/>
    <property type="match status" value="1"/>
</dbReference>
<dbReference type="VEuPathDB" id="VectorBase:MDOA001072"/>
<evidence type="ECO:0000313" key="10">
    <source>
        <dbReference type="Proteomes" id="UP001652621"/>
    </source>
</evidence>
<dbReference type="RefSeq" id="XP_005181198.1">
    <property type="nucleotide sequence ID" value="XM_005181141.3"/>
</dbReference>
<evidence type="ECO:0000256" key="1">
    <source>
        <dbReference type="ARBA" id="ARBA00022669"/>
    </source>
</evidence>
<protein>
    <submittedName>
        <fullName evidence="11">Uncharacterized protein LOC101890421</fullName>
    </submittedName>
</protein>
<dbReference type="InterPro" id="IPR051940">
    <property type="entry name" value="Chitin_bind-dev_reg"/>
</dbReference>